<comment type="caution">
    <text evidence="2">The sequence shown here is derived from an EMBL/GenBank/DDBJ whole genome shotgun (WGS) entry which is preliminary data.</text>
</comment>
<gene>
    <name evidence="2" type="ORF">QPX42_01770</name>
</gene>
<proteinExistence type="predicted"/>
<sequence length="89" mass="9415">MPATITVEVTNLPWTIPLAYGWVMVLVKTATLWSANYLIQLLPAVVWVGVVGLMSPTSAAVAYVVALVCAVLAGAAWSVIKNHKAVVPK</sequence>
<dbReference type="GeneID" id="42782442"/>
<dbReference type="AlphaFoldDB" id="A0AAP4BNL3"/>
<evidence type="ECO:0000313" key="3">
    <source>
        <dbReference type="Proteomes" id="UP001224412"/>
    </source>
</evidence>
<reference evidence="2" key="1">
    <citation type="submission" date="2023-05" db="EMBL/GenBank/DDBJ databases">
        <title>Metabolic capabilities are highly conserved among human nasal-associated Corynebacterium species in pangenomic analyses.</title>
        <authorList>
            <person name="Tran T.H."/>
            <person name="Roberts A.Q."/>
            <person name="Escapa I.F."/>
            <person name="Gao W."/>
            <person name="Conlan S."/>
            <person name="Kong H."/>
            <person name="Segre J.A."/>
            <person name="Kelly M.S."/>
            <person name="Lemon K.P."/>
        </authorList>
    </citation>
    <scope>NUCLEOTIDE SEQUENCE</scope>
    <source>
        <strain evidence="2">KPL2773</strain>
    </source>
</reference>
<feature type="transmembrane region" description="Helical" evidence="1">
    <location>
        <begin position="60"/>
        <end position="80"/>
    </location>
</feature>
<dbReference type="Proteomes" id="UP001224412">
    <property type="component" value="Unassembled WGS sequence"/>
</dbReference>
<feature type="transmembrane region" description="Helical" evidence="1">
    <location>
        <begin position="37"/>
        <end position="54"/>
    </location>
</feature>
<dbReference type="RefSeq" id="WP_126849615.1">
    <property type="nucleotide sequence ID" value="NZ_CP051667.1"/>
</dbReference>
<dbReference type="EMBL" id="JASNVH010000002">
    <property type="protein sequence ID" value="MDK4306288.1"/>
    <property type="molecule type" value="Genomic_DNA"/>
</dbReference>
<evidence type="ECO:0000313" key="2">
    <source>
        <dbReference type="EMBL" id="MDK4306288.1"/>
    </source>
</evidence>
<keyword evidence="1" id="KW-0472">Membrane</keyword>
<keyword evidence="1" id="KW-1133">Transmembrane helix</keyword>
<feature type="transmembrane region" description="Helical" evidence="1">
    <location>
        <begin position="12"/>
        <end position="30"/>
    </location>
</feature>
<evidence type="ECO:0000256" key="1">
    <source>
        <dbReference type="SAM" id="Phobius"/>
    </source>
</evidence>
<name>A0AAP4BNL3_9CORY</name>
<keyword evidence="1" id="KW-0812">Transmembrane</keyword>
<organism evidence="2 3">
    <name type="scientific">Corynebacterium pseudodiphtheriticum</name>
    <dbReference type="NCBI Taxonomy" id="37637"/>
    <lineage>
        <taxon>Bacteria</taxon>
        <taxon>Bacillati</taxon>
        <taxon>Actinomycetota</taxon>
        <taxon>Actinomycetes</taxon>
        <taxon>Mycobacteriales</taxon>
        <taxon>Corynebacteriaceae</taxon>
        <taxon>Corynebacterium</taxon>
    </lineage>
</organism>
<protein>
    <submittedName>
        <fullName evidence="2">Uncharacterized protein</fullName>
    </submittedName>
</protein>
<accession>A0AAP4BNL3</accession>